<dbReference type="RefSeq" id="WP_200351255.1">
    <property type="nucleotide sequence ID" value="NZ_BAABHZ010000006.1"/>
</dbReference>
<dbReference type="Gene3D" id="3.40.50.1000">
    <property type="entry name" value="HAD superfamily/HAD-like"/>
    <property type="match status" value="2"/>
</dbReference>
<keyword evidence="1" id="KW-0378">Hydrolase</keyword>
<protein>
    <submittedName>
        <fullName evidence="1">HAD-IIB family hydrolase</fullName>
    </submittedName>
</protein>
<dbReference type="GO" id="GO:0000287">
    <property type="term" value="F:magnesium ion binding"/>
    <property type="evidence" value="ECO:0007669"/>
    <property type="project" value="TreeGrafter"/>
</dbReference>
<dbReference type="Pfam" id="PF08282">
    <property type="entry name" value="Hydrolase_3"/>
    <property type="match status" value="1"/>
</dbReference>
<dbReference type="GO" id="GO:0005829">
    <property type="term" value="C:cytosol"/>
    <property type="evidence" value="ECO:0007669"/>
    <property type="project" value="TreeGrafter"/>
</dbReference>
<dbReference type="NCBIfam" id="TIGR01484">
    <property type="entry name" value="HAD-SF-IIB"/>
    <property type="match status" value="1"/>
</dbReference>
<dbReference type="EMBL" id="JAENIK010000011">
    <property type="protein sequence ID" value="MBK1816312.1"/>
    <property type="molecule type" value="Genomic_DNA"/>
</dbReference>
<comment type="caution">
    <text evidence="1">The sequence shown here is derived from an EMBL/GenBank/DDBJ whole genome shotgun (WGS) entry which is preliminary data.</text>
</comment>
<name>A0A934R3S7_9BACT</name>
<dbReference type="PANTHER" id="PTHR10000">
    <property type="entry name" value="PHOSPHOSERINE PHOSPHATASE"/>
    <property type="match status" value="1"/>
</dbReference>
<dbReference type="Proteomes" id="UP000600139">
    <property type="component" value="Unassembled WGS sequence"/>
</dbReference>
<proteinExistence type="predicted"/>
<evidence type="ECO:0000313" key="2">
    <source>
        <dbReference type="Proteomes" id="UP000600139"/>
    </source>
</evidence>
<dbReference type="PANTHER" id="PTHR10000:SF8">
    <property type="entry name" value="HAD SUPERFAMILY HYDROLASE-LIKE, TYPE 3"/>
    <property type="match status" value="1"/>
</dbReference>
<gene>
    <name evidence="1" type="ORF">JIN84_11865</name>
</gene>
<sequence>MTALPHPPTPTAILSFDFDGTLHHPSEQPPVPIAFFQTIRKLREEQGIVWGINTGRSMAQMAEGFVESGFPFLPDWVVAREREIYFPTPSGRWLPDAEWNNRCEKEIHGLFKHAEKLLAHLRHEIEQHTGAQWIEFEGDPAGVISKTEEEMEWIVDHIGPIVAAEPHLSWQRNSIYLRFGHRDFQKGSSLTHVAGRYQLPADRRFAIGDSHNDLEMLDMTNAGMTACPANSVADILRKVVGNGGYIARSTHARGAIEALNHYFLPKKND</sequence>
<evidence type="ECO:0000313" key="1">
    <source>
        <dbReference type="EMBL" id="MBK1816312.1"/>
    </source>
</evidence>
<organism evidence="1 2">
    <name type="scientific">Luteolibacter yonseiensis</name>
    <dbReference type="NCBI Taxonomy" id="1144680"/>
    <lineage>
        <taxon>Bacteria</taxon>
        <taxon>Pseudomonadati</taxon>
        <taxon>Verrucomicrobiota</taxon>
        <taxon>Verrucomicrobiia</taxon>
        <taxon>Verrucomicrobiales</taxon>
        <taxon>Verrucomicrobiaceae</taxon>
        <taxon>Luteolibacter</taxon>
    </lineage>
</organism>
<accession>A0A934R3S7</accession>
<dbReference type="SUPFAM" id="SSF56784">
    <property type="entry name" value="HAD-like"/>
    <property type="match status" value="1"/>
</dbReference>
<dbReference type="InterPro" id="IPR023214">
    <property type="entry name" value="HAD_sf"/>
</dbReference>
<dbReference type="InterPro" id="IPR036412">
    <property type="entry name" value="HAD-like_sf"/>
</dbReference>
<reference evidence="1" key="1">
    <citation type="submission" date="2021-01" db="EMBL/GenBank/DDBJ databases">
        <title>Modified the classification status of verrucomicrobia.</title>
        <authorList>
            <person name="Feng X."/>
        </authorList>
    </citation>
    <scope>NUCLEOTIDE SEQUENCE</scope>
    <source>
        <strain evidence="1">JCM 18052</strain>
    </source>
</reference>
<dbReference type="InterPro" id="IPR006379">
    <property type="entry name" value="HAD-SF_hydro_IIB"/>
</dbReference>
<dbReference type="AlphaFoldDB" id="A0A934R3S7"/>
<dbReference type="GO" id="GO:0016791">
    <property type="term" value="F:phosphatase activity"/>
    <property type="evidence" value="ECO:0007669"/>
    <property type="project" value="TreeGrafter"/>
</dbReference>
<keyword evidence="2" id="KW-1185">Reference proteome</keyword>